<keyword evidence="9 12" id="KW-0539">Nucleus</keyword>
<evidence type="ECO:0000256" key="6">
    <source>
        <dbReference type="ARBA" id="ARBA00022840"/>
    </source>
</evidence>
<dbReference type="InterPro" id="IPR002464">
    <property type="entry name" value="DNA/RNA_helicase_DEAH_CS"/>
</dbReference>
<feature type="coiled-coil region" evidence="13">
    <location>
        <begin position="4"/>
        <end position="38"/>
    </location>
</feature>
<comment type="catalytic activity">
    <reaction evidence="10 12">
        <text>Couples ATP hydrolysis with the unwinding of duplex DNA by translocating in the 3'-5' direction.</text>
        <dbReference type="EC" id="5.6.2.4"/>
    </reaction>
</comment>
<reference evidence="17" key="1">
    <citation type="submission" date="2025-08" db="UniProtKB">
        <authorList>
            <consortium name="RefSeq"/>
        </authorList>
    </citation>
    <scope>IDENTIFICATION</scope>
    <source>
        <tissue evidence="17">Gonads</tissue>
    </source>
</reference>
<name>A0A6J2XB52_SITOR</name>
<dbReference type="GO" id="GO:0005524">
    <property type="term" value="F:ATP binding"/>
    <property type="evidence" value="ECO:0007669"/>
    <property type="project" value="UniProtKB-KW"/>
</dbReference>
<dbReference type="PROSITE" id="PS51194">
    <property type="entry name" value="HELICASE_CTER"/>
    <property type="match status" value="1"/>
</dbReference>
<dbReference type="InterPro" id="IPR004589">
    <property type="entry name" value="DNA_helicase_ATP-dep_RecQ"/>
</dbReference>
<dbReference type="GO" id="GO:0005737">
    <property type="term" value="C:cytoplasm"/>
    <property type="evidence" value="ECO:0007669"/>
    <property type="project" value="TreeGrafter"/>
</dbReference>
<dbReference type="Pfam" id="PF00271">
    <property type="entry name" value="Helicase_C"/>
    <property type="match status" value="1"/>
</dbReference>
<dbReference type="InterPro" id="IPR032284">
    <property type="entry name" value="RecQ_Zn-bd"/>
</dbReference>
<dbReference type="GO" id="GO:0005694">
    <property type="term" value="C:chromosome"/>
    <property type="evidence" value="ECO:0007669"/>
    <property type="project" value="TreeGrafter"/>
</dbReference>
<evidence type="ECO:0000256" key="5">
    <source>
        <dbReference type="ARBA" id="ARBA00022806"/>
    </source>
</evidence>
<feature type="domain" description="Helicase C-terminal" evidence="15">
    <location>
        <begin position="293"/>
        <end position="440"/>
    </location>
</feature>
<organism evidence="16 17">
    <name type="scientific">Sitophilus oryzae</name>
    <name type="common">Rice weevil</name>
    <name type="synonym">Curculio oryzae</name>
    <dbReference type="NCBI Taxonomy" id="7048"/>
    <lineage>
        <taxon>Eukaryota</taxon>
        <taxon>Metazoa</taxon>
        <taxon>Ecdysozoa</taxon>
        <taxon>Arthropoda</taxon>
        <taxon>Hexapoda</taxon>
        <taxon>Insecta</taxon>
        <taxon>Pterygota</taxon>
        <taxon>Neoptera</taxon>
        <taxon>Endopterygota</taxon>
        <taxon>Coleoptera</taxon>
        <taxon>Polyphaga</taxon>
        <taxon>Cucujiformia</taxon>
        <taxon>Curculionidae</taxon>
        <taxon>Dryophthorinae</taxon>
        <taxon>Sitophilus</taxon>
    </lineage>
</organism>
<dbReference type="InterPro" id="IPR036388">
    <property type="entry name" value="WH-like_DNA-bd_sf"/>
</dbReference>
<evidence type="ECO:0000259" key="15">
    <source>
        <dbReference type="PROSITE" id="PS51194"/>
    </source>
</evidence>
<protein>
    <recommendedName>
        <fullName evidence="12">ATP-dependent DNA helicase</fullName>
        <ecNumber evidence="12">5.6.2.4</ecNumber>
    </recommendedName>
</protein>
<keyword evidence="2" id="KW-0479">Metal-binding</keyword>
<dbReference type="GO" id="GO:0009378">
    <property type="term" value="F:four-way junction helicase activity"/>
    <property type="evidence" value="ECO:0007669"/>
    <property type="project" value="TreeGrafter"/>
</dbReference>
<dbReference type="InterPro" id="IPR011545">
    <property type="entry name" value="DEAD/DEAH_box_helicase_dom"/>
</dbReference>
<comment type="similarity">
    <text evidence="1 12">Belongs to the helicase family. RecQ subfamily.</text>
</comment>
<dbReference type="Pfam" id="PF00270">
    <property type="entry name" value="DEAD"/>
    <property type="match status" value="1"/>
</dbReference>
<dbReference type="FunFam" id="3.40.50.300:FF:001389">
    <property type="entry name" value="ATP-dependent DNA helicase RecQ"/>
    <property type="match status" value="1"/>
</dbReference>
<dbReference type="Pfam" id="PF16124">
    <property type="entry name" value="RecQ_Zn_bind"/>
    <property type="match status" value="1"/>
</dbReference>
<dbReference type="GeneID" id="115876668"/>
<evidence type="ECO:0000313" key="16">
    <source>
        <dbReference type="Proteomes" id="UP000504635"/>
    </source>
</evidence>
<evidence type="ECO:0000256" key="9">
    <source>
        <dbReference type="ARBA" id="ARBA00023242"/>
    </source>
</evidence>
<evidence type="ECO:0000259" key="14">
    <source>
        <dbReference type="PROSITE" id="PS51192"/>
    </source>
</evidence>
<keyword evidence="3 12" id="KW-0547">Nucleotide-binding</keyword>
<evidence type="ECO:0000313" key="17">
    <source>
        <dbReference type="RefSeq" id="XP_030748391.1"/>
    </source>
</evidence>
<dbReference type="Gene3D" id="3.40.50.300">
    <property type="entry name" value="P-loop containing nucleotide triphosphate hydrolases"/>
    <property type="match status" value="2"/>
</dbReference>
<evidence type="ECO:0000256" key="4">
    <source>
        <dbReference type="ARBA" id="ARBA00022801"/>
    </source>
</evidence>
<dbReference type="GO" id="GO:0003677">
    <property type="term" value="F:DNA binding"/>
    <property type="evidence" value="ECO:0007669"/>
    <property type="project" value="UniProtKB-KW"/>
</dbReference>
<dbReference type="PANTHER" id="PTHR13710:SF105">
    <property type="entry name" value="ATP-DEPENDENT DNA HELICASE Q1"/>
    <property type="match status" value="1"/>
</dbReference>
<dbReference type="SUPFAM" id="SSF52540">
    <property type="entry name" value="P-loop containing nucleoside triphosphate hydrolases"/>
    <property type="match status" value="2"/>
</dbReference>
<dbReference type="GO" id="GO:0043138">
    <property type="term" value="F:3'-5' DNA helicase activity"/>
    <property type="evidence" value="ECO:0007669"/>
    <property type="project" value="UniProtKB-EC"/>
</dbReference>
<evidence type="ECO:0000256" key="12">
    <source>
        <dbReference type="RuleBase" id="RU364117"/>
    </source>
</evidence>
<dbReference type="CDD" id="cd18794">
    <property type="entry name" value="SF2_C_RecQ"/>
    <property type="match status" value="1"/>
</dbReference>
<dbReference type="FunFam" id="3.40.50.300:FF:001975">
    <property type="entry name" value="ATP-dependent DNA helicase"/>
    <property type="match status" value="1"/>
</dbReference>
<dbReference type="Gene3D" id="1.10.10.10">
    <property type="entry name" value="Winged helix-like DNA-binding domain superfamily/Winged helix DNA-binding domain"/>
    <property type="match status" value="1"/>
</dbReference>
<dbReference type="NCBIfam" id="TIGR00614">
    <property type="entry name" value="recQ_fam"/>
    <property type="match status" value="1"/>
</dbReference>
<keyword evidence="5 12" id="KW-0347">Helicase</keyword>
<evidence type="ECO:0000256" key="11">
    <source>
        <dbReference type="ARBA" id="ARBA00049360"/>
    </source>
</evidence>
<dbReference type="RefSeq" id="XP_030748391.1">
    <property type="nucleotide sequence ID" value="XM_030892531.1"/>
</dbReference>
<evidence type="ECO:0000256" key="1">
    <source>
        <dbReference type="ARBA" id="ARBA00005446"/>
    </source>
</evidence>
<proteinExistence type="inferred from homology"/>
<keyword evidence="13" id="KW-0175">Coiled coil</keyword>
<keyword evidence="16" id="KW-1185">Reference proteome</keyword>
<evidence type="ECO:0000256" key="2">
    <source>
        <dbReference type="ARBA" id="ARBA00022723"/>
    </source>
</evidence>
<dbReference type="GO" id="GO:0005634">
    <property type="term" value="C:nucleus"/>
    <property type="evidence" value="ECO:0007669"/>
    <property type="project" value="UniProtKB-SubCell"/>
</dbReference>
<feature type="domain" description="Helicase ATP-binding" evidence="14">
    <location>
        <begin position="92"/>
        <end position="265"/>
    </location>
</feature>
<dbReference type="PROSITE" id="PS00690">
    <property type="entry name" value="DEAH_ATP_HELICASE"/>
    <property type="match status" value="1"/>
</dbReference>
<dbReference type="InterPro" id="IPR027417">
    <property type="entry name" value="P-loop_NTPase"/>
</dbReference>
<evidence type="ECO:0000256" key="13">
    <source>
        <dbReference type="SAM" id="Coils"/>
    </source>
</evidence>
<dbReference type="InterPro" id="IPR001650">
    <property type="entry name" value="Helicase_C-like"/>
</dbReference>
<sequence length="617" mass="70765">MLSESDFMKRQNELDQEINKLEEQKLYITNKLKSLRQEKEEQRLQYSLSCLKKKTDVSEWLQKDYPWSVKVHGLLKEIFHFETFRPNQLGAVNATLSKKHVLLVMPTGGGKSLIYQLASLVTGNLSVVISPLISLIEDQLMALKKFGISAGTVNSATPREIKKEVTERMRQNKLNIIFVTPEWIAKTMMFMKDLTKIYKQGHLARFVIDEVHCCSNWGHDFRPDYLSLSLLKNQFPGVPILGLTATATSHVLVDVQKILEIPDSVVITAPYNRPNLYYEVVPKSATKSECLEYIANLLRTKYKNQSGIIYAGTQKECEDIATDLRSYGFHIGPYHANLDSSVKSKIHRRWTENSYQAVVATIAFGMGIDKPDVRFVIHYTVPKTLEGLYQESGRAGRDGKKSDCIVMFNIADWLKIFANTQNTREERSVKDILNYCIDVSSCRRKLISKYFDDDWRSSDCDHMCDHCRNKSEDVQTYDITSYAKDISKLMNISSEKEVNWTLKKLLDSWFQSAPKSLQDSSVSKPRFSREDGQHIIGFLLCQNILKVRRGYSLVSALPYIDINRKLRSDEQVLMPYRGVLKGVTVCENTRAENGIESKKRTLTDKGSHIKMKKLKEN</sequence>
<keyword evidence="7" id="KW-0238">DNA-binding</keyword>
<dbReference type="GO" id="GO:0046872">
    <property type="term" value="F:metal ion binding"/>
    <property type="evidence" value="ECO:0007669"/>
    <property type="project" value="UniProtKB-KW"/>
</dbReference>
<dbReference type="GO" id="GO:0016787">
    <property type="term" value="F:hydrolase activity"/>
    <property type="evidence" value="ECO:0007669"/>
    <property type="project" value="UniProtKB-KW"/>
</dbReference>
<keyword evidence="4 12" id="KW-0378">Hydrolase</keyword>
<dbReference type="AlphaFoldDB" id="A0A6J2XB52"/>
<dbReference type="KEGG" id="soy:115876668"/>
<dbReference type="GO" id="GO:0000724">
    <property type="term" value="P:double-strand break repair via homologous recombination"/>
    <property type="evidence" value="ECO:0007669"/>
    <property type="project" value="TreeGrafter"/>
</dbReference>
<dbReference type="SMART" id="SM00487">
    <property type="entry name" value="DEXDc"/>
    <property type="match status" value="1"/>
</dbReference>
<dbReference type="PANTHER" id="PTHR13710">
    <property type="entry name" value="DNA HELICASE RECQ FAMILY MEMBER"/>
    <property type="match status" value="1"/>
</dbReference>
<dbReference type="InterPro" id="IPR014001">
    <property type="entry name" value="Helicase_ATP-bd"/>
</dbReference>
<dbReference type="InParanoid" id="A0A6J2XB52"/>
<comment type="catalytic activity">
    <reaction evidence="11 12">
        <text>ATP + H2O = ADP + phosphate + H(+)</text>
        <dbReference type="Rhea" id="RHEA:13065"/>
        <dbReference type="ChEBI" id="CHEBI:15377"/>
        <dbReference type="ChEBI" id="CHEBI:15378"/>
        <dbReference type="ChEBI" id="CHEBI:30616"/>
        <dbReference type="ChEBI" id="CHEBI:43474"/>
        <dbReference type="ChEBI" id="CHEBI:456216"/>
    </reaction>
</comment>
<evidence type="ECO:0000256" key="3">
    <source>
        <dbReference type="ARBA" id="ARBA00022741"/>
    </source>
</evidence>
<accession>A0A6J2XB52</accession>
<keyword evidence="6 12" id="KW-0067">ATP-binding</keyword>
<dbReference type="PROSITE" id="PS51192">
    <property type="entry name" value="HELICASE_ATP_BIND_1"/>
    <property type="match status" value="1"/>
</dbReference>
<keyword evidence="8" id="KW-0413">Isomerase</keyword>
<dbReference type="OrthoDB" id="10261556at2759"/>
<dbReference type="EC" id="5.6.2.4" evidence="12"/>
<evidence type="ECO:0000256" key="7">
    <source>
        <dbReference type="ARBA" id="ARBA00023125"/>
    </source>
</evidence>
<dbReference type="SMART" id="SM00490">
    <property type="entry name" value="HELICc"/>
    <property type="match status" value="1"/>
</dbReference>
<dbReference type="Proteomes" id="UP000504635">
    <property type="component" value="Unplaced"/>
</dbReference>
<gene>
    <name evidence="17" type="primary">LOC115876668</name>
</gene>
<comment type="subcellular location">
    <subcellularLocation>
        <location evidence="12">Nucleus</location>
    </subcellularLocation>
</comment>
<evidence type="ECO:0000256" key="10">
    <source>
        <dbReference type="ARBA" id="ARBA00034617"/>
    </source>
</evidence>
<evidence type="ECO:0000256" key="8">
    <source>
        <dbReference type="ARBA" id="ARBA00023235"/>
    </source>
</evidence>